<dbReference type="Proteomes" id="UP000647416">
    <property type="component" value="Unassembled WGS sequence"/>
</dbReference>
<comment type="caution">
    <text evidence="1">The sequence shown here is derived from an EMBL/GenBank/DDBJ whole genome shotgun (WGS) entry which is preliminary data.</text>
</comment>
<sequence length="161" mass="19017">MKRKITILRQYFLELIEATERRDFVAMNEIYCEIESIMHNKTLNNIFFSQLDNDKIVLPNCVGNHTEDSISLEALLYKDSECLELHLNSLSLEKWQENFLNKNFSAKFKKILRIERNIIVLDDETRDFLNITDGDIIKFDLSNGIIISKFNIQKLWLSLNL</sequence>
<dbReference type="RefSeq" id="WP_262432716.1">
    <property type="nucleotide sequence ID" value="NZ_JACRTE010000031.1"/>
</dbReference>
<evidence type="ECO:0000313" key="1">
    <source>
        <dbReference type="EMBL" id="MBC8597444.1"/>
    </source>
</evidence>
<gene>
    <name evidence="1" type="ORF">H8706_11305</name>
</gene>
<organism evidence="1 2">
    <name type="scientific">Qingrenia yutianensis</name>
    <dbReference type="NCBI Taxonomy" id="2763676"/>
    <lineage>
        <taxon>Bacteria</taxon>
        <taxon>Bacillati</taxon>
        <taxon>Bacillota</taxon>
        <taxon>Clostridia</taxon>
        <taxon>Eubacteriales</taxon>
        <taxon>Oscillospiraceae</taxon>
        <taxon>Qingrenia</taxon>
    </lineage>
</organism>
<evidence type="ECO:0000313" key="2">
    <source>
        <dbReference type="Proteomes" id="UP000647416"/>
    </source>
</evidence>
<dbReference type="EMBL" id="JACRTE010000031">
    <property type="protein sequence ID" value="MBC8597444.1"/>
    <property type="molecule type" value="Genomic_DNA"/>
</dbReference>
<accession>A0A926FFR9</accession>
<dbReference type="AlphaFoldDB" id="A0A926FFR9"/>
<keyword evidence="2" id="KW-1185">Reference proteome</keyword>
<reference evidence="1" key="1">
    <citation type="submission" date="2020-08" db="EMBL/GenBank/DDBJ databases">
        <title>Genome public.</title>
        <authorList>
            <person name="Liu C."/>
            <person name="Sun Q."/>
        </authorList>
    </citation>
    <scope>NUCLEOTIDE SEQUENCE</scope>
    <source>
        <strain evidence="1">NSJ-50</strain>
    </source>
</reference>
<protein>
    <submittedName>
        <fullName evidence="1">Uncharacterized protein</fullName>
    </submittedName>
</protein>
<name>A0A926FFR9_9FIRM</name>
<proteinExistence type="predicted"/>